<sequence length="143" mass="15720">MPWCGGLACFPDVLIYHSFALVRQLDLTIGSTPQPALVDLFGELARRGIAVLFSAHDLSIAARAWDVAMMMIRGRIVAQGAPLEIARRYGGRWRVKIVERGGERVFELDDLRQLPGVLSGVEEATSVEVSPPDLFTAFRRLAG</sequence>
<dbReference type="Proteomes" id="UP000009062">
    <property type="component" value="Chromosome"/>
</dbReference>
<dbReference type="EMBL" id="CP003316">
    <property type="protein sequence ID" value="AFA39697.1"/>
    <property type="molecule type" value="Genomic_DNA"/>
</dbReference>
<keyword evidence="2" id="KW-1185">Reference proteome</keyword>
<dbReference type="SUPFAM" id="SSF52540">
    <property type="entry name" value="P-loop containing nucleoside triphosphate hydrolases"/>
    <property type="match status" value="1"/>
</dbReference>
<evidence type="ECO:0000313" key="1">
    <source>
        <dbReference type="EMBL" id="AFA39697.1"/>
    </source>
</evidence>
<dbReference type="eggNOG" id="arCOG00194">
    <property type="taxonomic scope" value="Archaea"/>
</dbReference>
<gene>
    <name evidence="1" type="ordered locus">Pogu_1670</name>
</gene>
<proteinExistence type="predicted"/>
<dbReference type="STRING" id="698757.Pogu_1670"/>
<evidence type="ECO:0008006" key="3">
    <source>
        <dbReference type="Google" id="ProtNLM"/>
    </source>
</evidence>
<dbReference type="AlphaFoldDB" id="H6QAS1"/>
<name>H6QAS1_PYROT</name>
<dbReference type="InterPro" id="IPR027417">
    <property type="entry name" value="P-loop_NTPase"/>
</dbReference>
<dbReference type="HOGENOM" id="CLU_1801773_0_0_2"/>
<dbReference type="Gene3D" id="3.40.50.300">
    <property type="entry name" value="P-loop containing nucleotide triphosphate hydrolases"/>
    <property type="match status" value="1"/>
</dbReference>
<protein>
    <recommendedName>
        <fullName evidence="3">ABC-type cobalt transport system, ATPase component</fullName>
    </recommendedName>
</protein>
<organism evidence="1 2">
    <name type="scientific">Pyrobaculum oguniense (strain DSM 13380 / JCM 10595 / TE7)</name>
    <dbReference type="NCBI Taxonomy" id="698757"/>
    <lineage>
        <taxon>Archaea</taxon>
        <taxon>Thermoproteota</taxon>
        <taxon>Thermoprotei</taxon>
        <taxon>Thermoproteales</taxon>
        <taxon>Thermoproteaceae</taxon>
        <taxon>Pyrobaculum</taxon>
    </lineage>
</organism>
<accession>H6QAS1</accession>
<evidence type="ECO:0000313" key="2">
    <source>
        <dbReference type="Proteomes" id="UP000009062"/>
    </source>
</evidence>
<dbReference type="KEGG" id="pog:Pogu_1670"/>
<reference evidence="1 2" key="1">
    <citation type="journal article" date="2012" name="Stand. Genomic Sci.">
        <title>Complete genome sequence of Pyrobaculum oguniense.</title>
        <authorList>
            <person name="Bernick D.L."/>
            <person name="Karplus K."/>
            <person name="Lui L.M."/>
            <person name="Coker J.K."/>
            <person name="Murphy J.N."/>
            <person name="Chan P.P."/>
            <person name="Cozen A.E."/>
            <person name="Lowe T.M."/>
        </authorList>
    </citation>
    <scope>NUCLEOTIDE SEQUENCE [LARGE SCALE GENOMIC DNA]</scope>
    <source>
        <strain evidence="1 2">TE7</strain>
    </source>
</reference>